<proteinExistence type="predicted"/>
<dbReference type="Pfam" id="PF07578">
    <property type="entry name" value="LAB_N"/>
    <property type="match status" value="1"/>
</dbReference>
<dbReference type="eggNOG" id="COG3952">
    <property type="taxonomic scope" value="Bacteria"/>
</dbReference>
<keyword evidence="1" id="KW-0472">Membrane</keyword>
<dbReference type="RefSeq" id="WP_008031506.1">
    <property type="nucleotide sequence ID" value="NZ_ACYY01000017.1"/>
</dbReference>
<evidence type="ECO:0000259" key="2">
    <source>
        <dbReference type="SMART" id="SM01259"/>
    </source>
</evidence>
<feature type="domain" description="Lipid A biosynthesis N-terminal" evidence="2">
    <location>
        <begin position="20"/>
        <end position="91"/>
    </location>
</feature>
<evidence type="ECO:0000256" key="1">
    <source>
        <dbReference type="SAM" id="Phobius"/>
    </source>
</evidence>
<evidence type="ECO:0000313" key="4">
    <source>
        <dbReference type="Proteomes" id="UP000010121"/>
    </source>
</evidence>
<organism evidence="3 4">
    <name type="scientific">Rhodobacter ferrooxidans</name>
    <dbReference type="NCBI Taxonomy" id="371731"/>
    <lineage>
        <taxon>Bacteria</taxon>
        <taxon>Pseudomonadati</taxon>
        <taxon>Pseudomonadota</taxon>
        <taxon>Alphaproteobacteria</taxon>
        <taxon>Rhodobacterales</taxon>
        <taxon>Rhodobacter group</taxon>
        <taxon>Rhodobacter</taxon>
    </lineage>
</organism>
<dbReference type="STRING" id="371731.Rsw2DRAFT_2500"/>
<evidence type="ECO:0000313" key="3">
    <source>
        <dbReference type="EMBL" id="EEW24554.1"/>
    </source>
</evidence>
<dbReference type="AlphaFoldDB" id="C8S372"/>
<dbReference type="InterPro" id="IPR011499">
    <property type="entry name" value="Lipid_A_biosynth_N"/>
</dbReference>
<dbReference type="InterPro" id="IPR014546">
    <property type="entry name" value="UCP028440_lipidA_biosyn"/>
</dbReference>
<accession>C8S372</accession>
<dbReference type="EMBL" id="ACYY01000017">
    <property type="protein sequence ID" value="EEW24554.1"/>
    <property type="molecule type" value="Genomic_DNA"/>
</dbReference>
<dbReference type="SMART" id="SM01259">
    <property type="entry name" value="LAB_N"/>
    <property type="match status" value="1"/>
</dbReference>
<keyword evidence="1" id="KW-0812">Transmembrane</keyword>
<dbReference type="OrthoDB" id="9793186at2"/>
<dbReference type="GO" id="GO:0016020">
    <property type="term" value="C:membrane"/>
    <property type="evidence" value="ECO:0007669"/>
    <property type="project" value="GOC"/>
</dbReference>
<dbReference type="PIRSF" id="PIRSF028440">
    <property type="entry name" value="UCP_LAB_N"/>
    <property type="match status" value="1"/>
</dbReference>
<feature type="transmembrane region" description="Helical" evidence="1">
    <location>
        <begin position="50"/>
        <end position="68"/>
    </location>
</feature>
<sequence length="106" mass="12027">MDILAFFGVQDRAELLWVLLGLCAQIVFGLRFIVQWWVSEKAGRSTVPLAFWYLSLVGGVLMLAYAIYRWDPVFMLGQALGLAVYVRNLVLIHRQPKEDAMAPSEP</sequence>
<name>C8S372_9RHOB</name>
<keyword evidence="1" id="KW-1133">Transmembrane helix</keyword>
<dbReference type="Proteomes" id="UP000010121">
    <property type="component" value="Unassembled WGS sequence"/>
</dbReference>
<gene>
    <name evidence="3" type="ORF">Rsw2DRAFT_2500</name>
</gene>
<dbReference type="Gene3D" id="1.20.1280.290">
    <property type="match status" value="1"/>
</dbReference>
<feature type="transmembrane region" description="Helical" evidence="1">
    <location>
        <begin position="15"/>
        <end position="38"/>
    </location>
</feature>
<protein>
    <submittedName>
        <fullName evidence="3">Lipid A biosynthesis domain protein</fullName>
    </submittedName>
</protein>
<comment type="caution">
    <text evidence="3">The sequence shown here is derived from an EMBL/GenBank/DDBJ whole genome shotgun (WGS) entry which is preliminary data.</text>
</comment>
<dbReference type="GO" id="GO:0008915">
    <property type="term" value="F:lipid-A-disaccharide synthase activity"/>
    <property type="evidence" value="ECO:0007669"/>
    <property type="project" value="InterPro"/>
</dbReference>
<dbReference type="GO" id="GO:0009245">
    <property type="term" value="P:lipid A biosynthetic process"/>
    <property type="evidence" value="ECO:0007669"/>
    <property type="project" value="InterPro"/>
</dbReference>
<reference evidence="3 4" key="1">
    <citation type="submission" date="2009-08" db="EMBL/GenBank/DDBJ databases">
        <title>The draft genome of Rhodobacter sp. SW2.</title>
        <authorList>
            <consortium name="US DOE Joint Genome Institute (JGI-PGF)"/>
            <person name="Lucas S."/>
            <person name="Copeland A."/>
            <person name="Lapidus A."/>
            <person name="Glavina del Rio T."/>
            <person name="Tice H."/>
            <person name="Bruce D."/>
            <person name="Goodwin L."/>
            <person name="Pitluck S."/>
            <person name="Larimer F."/>
            <person name="Land M.L."/>
            <person name="Hauser L."/>
            <person name="Emerson D."/>
        </authorList>
    </citation>
    <scope>NUCLEOTIDE SEQUENCE [LARGE SCALE GENOMIC DNA]</scope>
    <source>
        <strain evidence="3 4">SW2</strain>
    </source>
</reference>
<keyword evidence="4" id="KW-1185">Reference proteome</keyword>
<feature type="transmembrane region" description="Helical" evidence="1">
    <location>
        <begin position="74"/>
        <end position="92"/>
    </location>
</feature>